<comment type="similarity">
    <text evidence="6 7">Belongs to the UbiX/PAD1 family.</text>
</comment>
<dbReference type="Pfam" id="PF02441">
    <property type="entry name" value="Flavoprotein"/>
    <property type="match status" value="1"/>
</dbReference>
<dbReference type="InterPro" id="IPR036551">
    <property type="entry name" value="Flavin_trans-like"/>
</dbReference>
<comment type="caution">
    <text evidence="7">Lacks conserved residue(s) required for the propagation of feature annotation.</text>
</comment>
<gene>
    <name evidence="7" type="primary">ubiX</name>
    <name evidence="9" type="ORF">HDA36_006295</name>
</gene>
<feature type="domain" description="Flavoprotein" evidence="8">
    <location>
        <begin position="18"/>
        <end position="187"/>
    </location>
</feature>
<dbReference type="Gene3D" id="3.40.50.1950">
    <property type="entry name" value="Flavin prenyltransferase-like"/>
    <property type="match status" value="1"/>
</dbReference>
<evidence type="ECO:0000256" key="6">
    <source>
        <dbReference type="ARBA" id="ARBA00060793"/>
    </source>
</evidence>
<comment type="caution">
    <text evidence="9">The sequence shown here is derived from an EMBL/GenBank/DDBJ whole genome shotgun (WGS) entry which is preliminary data.</text>
</comment>
<dbReference type="PANTHER" id="PTHR43374">
    <property type="entry name" value="FLAVIN PRENYLTRANSFERASE"/>
    <property type="match status" value="1"/>
</dbReference>
<keyword evidence="4 7" id="KW-0808">Transferase</keyword>
<keyword evidence="10" id="KW-1185">Reference proteome</keyword>
<reference evidence="9 10" key="1">
    <citation type="submission" date="2020-08" db="EMBL/GenBank/DDBJ databases">
        <title>Sequencing the genomes of 1000 actinobacteria strains.</title>
        <authorList>
            <person name="Klenk H.-P."/>
        </authorList>
    </citation>
    <scope>NUCLEOTIDE SEQUENCE [LARGE SCALE GENOMIC DNA]</scope>
    <source>
        <strain evidence="9 10">DSM 44551</strain>
    </source>
</reference>
<dbReference type="InterPro" id="IPR004507">
    <property type="entry name" value="UbiX-like"/>
</dbReference>
<protein>
    <recommendedName>
        <fullName evidence="7">Flavin prenyltransferase UbiX</fullName>
        <ecNumber evidence="7">2.5.1.129</ecNumber>
    </recommendedName>
</protein>
<dbReference type="GO" id="GO:0016831">
    <property type="term" value="F:carboxy-lyase activity"/>
    <property type="evidence" value="ECO:0007669"/>
    <property type="project" value="TreeGrafter"/>
</dbReference>
<dbReference type="InterPro" id="IPR003382">
    <property type="entry name" value="Flavoprotein"/>
</dbReference>
<name>A0A7W8QT76_9ACTN</name>
<feature type="binding site" evidence="7">
    <location>
        <begin position="103"/>
        <end position="106"/>
    </location>
    <ligand>
        <name>FMN</name>
        <dbReference type="ChEBI" id="CHEBI:58210"/>
    </ligand>
</feature>
<dbReference type="PANTHER" id="PTHR43374:SF1">
    <property type="entry name" value="FLAVIN PRENYLTRANSFERASE PAD1, MITOCHONDRIAL"/>
    <property type="match status" value="1"/>
</dbReference>
<dbReference type="AlphaFoldDB" id="A0A7W8QT76"/>
<dbReference type="HAMAP" id="MF_01984">
    <property type="entry name" value="ubiX_pad"/>
    <property type="match status" value="1"/>
</dbReference>
<dbReference type="EC" id="2.5.1.129" evidence="7"/>
<feature type="binding site" evidence="7">
    <location>
        <position position="52"/>
    </location>
    <ligand>
        <name>FMN</name>
        <dbReference type="ChEBI" id="CHEBI:58210"/>
    </ligand>
</feature>
<comment type="function">
    <text evidence="7">Flavin prenyltransferase that catalyzes the synthesis of the prenylated FMN cofactor (prenyl-FMN) for 4-hydroxy-3-polyprenylbenzoic acid decarboxylase UbiD. The prenyltransferase is metal-independent and links a dimethylallyl moiety from dimethylallyl monophosphate (DMAP) to the flavin N5 and C6 atoms of FMN.</text>
</comment>
<dbReference type="RefSeq" id="WP_184399460.1">
    <property type="nucleotide sequence ID" value="NZ_BAAAJD010000068.1"/>
</dbReference>
<keyword evidence="1 7" id="KW-0637">Prenyltransferase</keyword>
<dbReference type="EMBL" id="JACHDB010000002">
    <property type="protein sequence ID" value="MBB5436147.1"/>
    <property type="molecule type" value="Genomic_DNA"/>
</dbReference>
<dbReference type="NCBIfam" id="TIGR00421">
    <property type="entry name" value="ubiX_pad"/>
    <property type="match status" value="1"/>
</dbReference>
<evidence type="ECO:0000256" key="4">
    <source>
        <dbReference type="ARBA" id="ARBA00022679"/>
    </source>
</evidence>
<accession>A0A7W8QT76</accession>
<feature type="binding site" evidence="7">
    <location>
        <position position="168"/>
    </location>
    <ligand>
        <name>dimethylallyl phosphate</name>
        <dbReference type="ChEBI" id="CHEBI:88052"/>
    </ligand>
</feature>
<comment type="catalytic activity">
    <reaction evidence="5 7">
        <text>dimethylallyl phosphate + FMNH2 = prenylated FMNH2 + phosphate</text>
        <dbReference type="Rhea" id="RHEA:37743"/>
        <dbReference type="ChEBI" id="CHEBI:43474"/>
        <dbReference type="ChEBI" id="CHEBI:57618"/>
        <dbReference type="ChEBI" id="CHEBI:87467"/>
        <dbReference type="ChEBI" id="CHEBI:88052"/>
        <dbReference type="EC" id="2.5.1.129"/>
    </reaction>
</comment>
<proteinExistence type="inferred from homology"/>
<dbReference type="NCBIfam" id="NF004685">
    <property type="entry name" value="PRK06029.1"/>
    <property type="match status" value="1"/>
</dbReference>
<evidence type="ECO:0000313" key="9">
    <source>
        <dbReference type="EMBL" id="MBB5436147.1"/>
    </source>
</evidence>
<evidence type="ECO:0000256" key="3">
    <source>
        <dbReference type="ARBA" id="ARBA00022643"/>
    </source>
</evidence>
<evidence type="ECO:0000256" key="5">
    <source>
        <dbReference type="ARBA" id="ARBA00050612"/>
    </source>
</evidence>
<keyword evidence="2 7" id="KW-0285">Flavoprotein</keyword>
<evidence type="ECO:0000256" key="2">
    <source>
        <dbReference type="ARBA" id="ARBA00022630"/>
    </source>
</evidence>
<organism evidence="9 10">
    <name type="scientific">Nocardiopsis composta</name>
    <dbReference type="NCBI Taxonomy" id="157465"/>
    <lineage>
        <taxon>Bacteria</taxon>
        <taxon>Bacillati</taxon>
        <taxon>Actinomycetota</taxon>
        <taxon>Actinomycetes</taxon>
        <taxon>Streptosporangiales</taxon>
        <taxon>Nocardiopsidaceae</taxon>
        <taxon>Nocardiopsis</taxon>
    </lineage>
</organism>
<evidence type="ECO:0000313" key="10">
    <source>
        <dbReference type="Proteomes" id="UP000572635"/>
    </source>
</evidence>
<feature type="binding site" evidence="7">
    <location>
        <position position="138"/>
    </location>
    <ligand>
        <name>FMN</name>
        <dbReference type="ChEBI" id="CHEBI:58210"/>
    </ligand>
</feature>
<evidence type="ECO:0000256" key="7">
    <source>
        <dbReference type="HAMAP-Rule" id="MF_01984"/>
    </source>
</evidence>
<dbReference type="GO" id="GO:0106141">
    <property type="term" value="F:flavin prenyltransferase activity"/>
    <property type="evidence" value="ECO:0007669"/>
    <property type="project" value="UniProtKB-EC"/>
</dbReference>
<dbReference type="Proteomes" id="UP000572635">
    <property type="component" value="Unassembled WGS sequence"/>
</dbReference>
<keyword evidence="3 7" id="KW-0288">FMN</keyword>
<feature type="binding site" evidence="7">
    <location>
        <position position="184"/>
    </location>
    <ligand>
        <name>dimethylallyl phosphate</name>
        <dbReference type="ChEBI" id="CHEBI:88052"/>
    </ligand>
</feature>
<dbReference type="FunFam" id="3.40.50.1950:FF:000001">
    <property type="entry name" value="Flavin prenyltransferase UbiX"/>
    <property type="match status" value="1"/>
</dbReference>
<sequence>MPEPRTADAGPPGAERPRLIVGISGASAPHLAVHLLEAVRRLGSVDTHLVISRAARRTLEIEAGRRARDVAALATEYHRSEDIAAGIASGSFRTMGMVVVPCSMKTLAGIAHGFSDNLLTRAADVCLKERRRLVLVTRETPLSLVHLRNMAAVTEAGATVLPPTPAFYHSPDTIDDLLDHWSGKVLDQFGIDHDLYRRWSGAPVRRDTAGGGQG</sequence>
<evidence type="ECO:0000256" key="1">
    <source>
        <dbReference type="ARBA" id="ARBA00022602"/>
    </source>
</evidence>
<feature type="binding site" evidence="7">
    <location>
        <begin position="25"/>
        <end position="27"/>
    </location>
    <ligand>
        <name>FMN</name>
        <dbReference type="ChEBI" id="CHEBI:58210"/>
    </ligand>
</feature>
<evidence type="ECO:0000259" key="8">
    <source>
        <dbReference type="Pfam" id="PF02441"/>
    </source>
</evidence>
<dbReference type="SUPFAM" id="SSF52507">
    <property type="entry name" value="Homo-oligomeric flavin-containing Cys decarboxylases, HFCD"/>
    <property type="match status" value="1"/>
</dbReference>